<name>A0A0B2PIX1_GLYSO</name>
<dbReference type="CDD" id="cd13132">
    <property type="entry name" value="MATE_eukaryotic"/>
    <property type="match status" value="1"/>
</dbReference>
<feature type="transmembrane region" description="Helical" evidence="6">
    <location>
        <begin position="518"/>
        <end position="540"/>
    </location>
</feature>
<feature type="transmembrane region" description="Helical" evidence="6">
    <location>
        <begin position="355"/>
        <end position="376"/>
    </location>
</feature>
<feature type="transmembrane region" description="Helical" evidence="6">
    <location>
        <begin position="442"/>
        <end position="460"/>
    </location>
</feature>
<keyword evidence="5 6" id="KW-0472">Membrane</keyword>
<feature type="transmembrane region" description="Helical" evidence="6">
    <location>
        <begin position="397"/>
        <end position="422"/>
    </location>
</feature>
<dbReference type="GO" id="GO:0015297">
    <property type="term" value="F:antiporter activity"/>
    <property type="evidence" value="ECO:0007669"/>
    <property type="project" value="InterPro"/>
</dbReference>
<dbReference type="NCBIfam" id="TIGR00797">
    <property type="entry name" value="matE"/>
    <property type="match status" value="1"/>
</dbReference>
<evidence type="ECO:0000256" key="3">
    <source>
        <dbReference type="ARBA" id="ARBA00022692"/>
    </source>
</evidence>
<keyword evidence="3 6" id="KW-0812">Transmembrane</keyword>
<feature type="transmembrane region" description="Helical" evidence="6">
    <location>
        <begin position="579"/>
        <end position="598"/>
    </location>
</feature>
<dbReference type="PANTHER" id="PTHR11206">
    <property type="entry name" value="MULTIDRUG RESISTANCE PROTEIN"/>
    <property type="match status" value="1"/>
</dbReference>
<feature type="transmembrane region" description="Helical" evidence="6">
    <location>
        <begin position="257"/>
        <end position="282"/>
    </location>
</feature>
<feature type="transmembrane region" description="Helical" evidence="6">
    <location>
        <begin position="213"/>
        <end position="236"/>
    </location>
</feature>
<dbReference type="GO" id="GO:1990961">
    <property type="term" value="P:xenobiotic detoxification by transmembrane export across the plasma membrane"/>
    <property type="evidence" value="ECO:0007669"/>
    <property type="project" value="InterPro"/>
</dbReference>
<evidence type="ECO:0000256" key="6">
    <source>
        <dbReference type="RuleBase" id="RU004914"/>
    </source>
</evidence>
<gene>
    <name evidence="7" type="ORF">glysoja_029082</name>
</gene>
<sequence length="630" mass="70054">MELFALFQVLMDSSTSIYAGHIGDIELSSIAVYQEIVKIRRITLPVALSQLFQFLTNSSTSIYVGRVGDIELSSISVYQASMLWVGTSCCLASWNKYSHKGQTRDSNLSLLEFVRVCLETEVYSKHFSLKRSVKGRTPQMETPLVIQKFTSESDYLPVKSLKDLKFVLWTETVKIWRIAFPMALSALLQFLTISSTSIYAGHLGDIELSSISVYQGVISAIYFDLLFGMSSALVTLCGQAFGAGQIQSTCIYVQRSWIILTATCIILLPIYVCATPILKFIGQDHEIADLAGRYSIQVIPYMFSCAITFPFQTFLQAQIKVKVITCIALAVLVIQNVLLYIFINVFGWGTTGLAMVTNITGWVYAMALVVYTIGWCKEEWTGFSWMAFRDLWSFAKLSLASSVMSCLDQWYSTCIICIILLAGLLDNPVIDVGSYSICFNVQGWHTMLLLGISVAISIRVSNTLGMSHPRAAIYSFCVTMFQSLLLGIVFMIAIFLSKDEFAKIFTDSEDMIRAVADLAYLLGVSMVINSASQVMSGVAVGSGWQVMVGYINLACYYVVGLPIGIFLGFNQHLGVKGLWGGTMCGRILQMLALLIIIWKTNWSKEVEQTAHRMRIWSINNLHSNDMGNVT</sequence>
<dbReference type="InterPro" id="IPR002528">
    <property type="entry name" value="MATE_fam"/>
</dbReference>
<feature type="transmembrane region" description="Helical" evidence="6">
    <location>
        <begin position="547"/>
        <end position="567"/>
    </location>
</feature>
<evidence type="ECO:0000256" key="1">
    <source>
        <dbReference type="ARBA" id="ARBA00004141"/>
    </source>
</evidence>
<evidence type="ECO:0000256" key="5">
    <source>
        <dbReference type="ARBA" id="ARBA00023136"/>
    </source>
</evidence>
<proteinExistence type="inferred from homology"/>
<dbReference type="AlphaFoldDB" id="A0A0B2PIX1"/>
<comment type="similarity">
    <text evidence="2 6">Belongs to the multi antimicrobial extrusion (MATE) (TC 2.A.66.1) family.</text>
</comment>
<dbReference type="GO" id="GO:0016020">
    <property type="term" value="C:membrane"/>
    <property type="evidence" value="ECO:0007669"/>
    <property type="project" value="UniProtKB-SubCell"/>
</dbReference>
<feature type="transmembrane region" description="Helical" evidence="6">
    <location>
        <begin position="472"/>
        <end position="498"/>
    </location>
</feature>
<protein>
    <recommendedName>
        <fullName evidence="6">Protein DETOXIFICATION</fullName>
    </recommendedName>
    <alternativeName>
        <fullName evidence="6">Multidrug and toxic compound extrusion protein</fullName>
    </alternativeName>
</protein>
<keyword evidence="4 6" id="KW-1133">Transmembrane helix</keyword>
<feature type="transmembrane region" description="Helical" evidence="6">
    <location>
        <begin position="323"/>
        <end position="343"/>
    </location>
</feature>
<dbReference type="InterPro" id="IPR045069">
    <property type="entry name" value="MATE_euk"/>
</dbReference>
<organism evidence="7">
    <name type="scientific">Glycine soja</name>
    <name type="common">Wild soybean</name>
    <dbReference type="NCBI Taxonomy" id="3848"/>
    <lineage>
        <taxon>Eukaryota</taxon>
        <taxon>Viridiplantae</taxon>
        <taxon>Streptophyta</taxon>
        <taxon>Embryophyta</taxon>
        <taxon>Tracheophyta</taxon>
        <taxon>Spermatophyta</taxon>
        <taxon>Magnoliopsida</taxon>
        <taxon>eudicotyledons</taxon>
        <taxon>Gunneridae</taxon>
        <taxon>Pentapetalae</taxon>
        <taxon>rosids</taxon>
        <taxon>fabids</taxon>
        <taxon>Fabales</taxon>
        <taxon>Fabaceae</taxon>
        <taxon>Papilionoideae</taxon>
        <taxon>50 kb inversion clade</taxon>
        <taxon>NPAAA clade</taxon>
        <taxon>indigoferoid/millettioid clade</taxon>
        <taxon>Phaseoleae</taxon>
        <taxon>Glycine</taxon>
        <taxon>Glycine subgen. Soja</taxon>
    </lineage>
</organism>
<dbReference type="EMBL" id="KN665325">
    <property type="protein sequence ID" value="KHN09311.1"/>
    <property type="molecule type" value="Genomic_DNA"/>
</dbReference>
<feature type="transmembrane region" description="Helical" evidence="6">
    <location>
        <begin position="294"/>
        <end position="311"/>
    </location>
</feature>
<accession>A0A0B2PIX1</accession>
<evidence type="ECO:0000256" key="4">
    <source>
        <dbReference type="ARBA" id="ARBA00022989"/>
    </source>
</evidence>
<dbReference type="Pfam" id="PF01554">
    <property type="entry name" value="MatE"/>
    <property type="match status" value="2"/>
</dbReference>
<evidence type="ECO:0000256" key="2">
    <source>
        <dbReference type="ARBA" id="ARBA00010199"/>
    </source>
</evidence>
<evidence type="ECO:0000313" key="7">
    <source>
        <dbReference type="EMBL" id="KHN09311.1"/>
    </source>
</evidence>
<reference evidence="7" key="1">
    <citation type="submission" date="2014-07" db="EMBL/GenBank/DDBJ databases">
        <title>Identification of a novel salt tolerance gene in wild soybean by whole-genome sequencing.</title>
        <authorList>
            <person name="Lam H.-M."/>
            <person name="Qi X."/>
            <person name="Li M.-W."/>
            <person name="Liu X."/>
            <person name="Xie M."/>
            <person name="Ni M."/>
            <person name="Xu X."/>
        </authorList>
    </citation>
    <scope>NUCLEOTIDE SEQUENCE [LARGE SCALE GENOMIC DNA]</scope>
    <source>
        <tissue evidence="7">Root</tissue>
    </source>
</reference>
<comment type="subcellular location">
    <subcellularLocation>
        <location evidence="1">Membrane</location>
        <topology evidence="1">Multi-pass membrane protein</topology>
    </subcellularLocation>
</comment>
<dbReference type="GO" id="GO:0042910">
    <property type="term" value="F:xenobiotic transmembrane transporter activity"/>
    <property type="evidence" value="ECO:0007669"/>
    <property type="project" value="InterPro"/>
</dbReference>
<dbReference type="Proteomes" id="UP000053555">
    <property type="component" value="Unassembled WGS sequence"/>
</dbReference>